<dbReference type="SMART" id="SM00014">
    <property type="entry name" value="acidPPc"/>
    <property type="match status" value="1"/>
</dbReference>
<dbReference type="InterPro" id="IPR036938">
    <property type="entry name" value="PAP2/HPO_sf"/>
</dbReference>
<dbReference type="Proteomes" id="UP000323866">
    <property type="component" value="Unassembled WGS sequence"/>
</dbReference>
<evidence type="ECO:0000256" key="2">
    <source>
        <dbReference type="ARBA" id="ARBA00022475"/>
    </source>
</evidence>
<evidence type="ECO:0000256" key="3">
    <source>
        <dbReference type="ARBA" id="ARBA00022692"/>
    </source>
</evidence>
<dbReference type="EMBL" id="VKKZ01000019">
    <property type="protein sequence ID" value="KAA6435783.1"/>
    <property type="molecule type" value="Genomic_DNA"/>
</dbReference>
<keyword evidence="4" id="KW-0378">Hydrolase</keyword>
<dbReference type="OrthoDB" id="9773582at2"/>
<keyword evidence="6 7" id="KW-0472">Membrane</keyword>
<keyword evidence="5 7" id="KW-1133">Transmembrane helix</keyword>
<evidence type="ECO:0000256" key="4">
    <source>
        <dbReference type="ARBA" id="ARBA00022801"/>
    </source>
</evidence>
<dbReference type="GO" id="GO:0005886">
    <property type="term" value="C:plasma membrane"/>
    <property type="evidence" value="ECO:0007669"/>
    <property type="project" value="UniProtKB-SubCell"/>
</dbReference>
<evidence type="ECO:0000256" key="7">
    <source>
        <dbReference type="SAM" id="Phobius"/>
    </source>
</evidence>
<evidence type="ECO:0000256" key="5">
    <source>
        <dbReference type="ARBA" id="ARBA00022989"/>
    </source>
</evidence>
<evidence type="ECO:0000256" key="1">
    <source>
        <dbReference type="ARBA" id="ARBA00004651"/>
    </source>
</evidence>
<feature type="transmembrane region" description="Helical" evidence="7">
    <location>
        <begin position="73"/>
        <end position="94"/>
    </location>
</feature>
<dbReference type="InterPro" id="IPR000326">
    <property type="entry name" value="PAP2/HPO"/>
</dbReference>
<keyword evidence="2" id="KW-1003">Cell membrane</keyword>
<dbReference type="AlphaFoldDB" id="A0A5M8QME5"/>
<keyword evidence="3 7" id="KW-0812">Transmembrane</keyword>
<evidence type="ECO:0000313" key="9">
    <source>
        <dbReference type="EMBL" id="KAA6435783.1"/>
    </source>
</evidence>
<organism evidence="9 10">
    <name type="scientific">Rufibacter glacialis</name>
    <dbReference type="NCBI Taxonomy" id="1259555"/>
    <lineage>
        <taxon>Bacteria</taxon>
        <taxon>Pseudomonadati</taxon>
        <taxon>Bacteroidota</taxon>
        <taxon>Cytophagia</taxon>
        <taxon>Cytophagales</taxon>
        <taxon>Hymenobacteraceae</taxon>
        <taxon>Rufibacter</taxon>
    </lineage>
</organism>
<sequence length="299" mass="32353">MCPVKSTSTQLSLKFLLVTALFFIHQISWAQPEVLSTDSTRTAPTGEIASFKPQPPLPDSLAFSSPRWKPSPVAKAAGILVLGSGVLAATYIWVDEPLQKFSQRYQNKVSDGISGTMDPMGRQKYWGPISGGMMVTGFIMKNPDLQKLGAVSLGSLFLSGGFTTYLKNATHRHRPDRSHLNNKFDGSDPTSIHRSFPSAHTTVAFVMSTSISEVYGHKNRFVSPAAHTVATLVGLSRINDNAHWATDVMAGAALGYLSVKGTATVYDFLGRKLGEGKQRFLIMPSGTLSRGTVNSSLIF</sequence>
<reference evidence="9 10" key="1">
    <citation type="submission" date="2019-07" db="EMBL/GenBank/DDBJ databases">
        <authorList>
            <person name="Qu J.-H."/>
        </authorList>
    </citation>
    <scope>NUCLEOTIDE SEQUENCE [LARGE SCALE GENOMIC DNA]</scope>
    <source>
        <strain evidence="9 10">MDT1-10-3</strain>
    </source>
</reference>
<reference evidence="9 10" key="2">
    <citation type="submission" date="2019-09" db="EMBL/GenBank/DDBJ databases">
        <title>A bacterium isolated from glacier soil.</title>
        <authorList>
            <person name="Liu Q."/>
        </authorList>
    </citation>
    <scope>NUCLEOTIDE SEQUENCE [LARGE SCALE GENOMIC DNA]</scope>
    <source>
        <strain evidence="9 10">MDT1-10-3</strain>
    </source>
</reference>
<dbReference type="Gene3D" id="1.20.144.10">
    <property type="entry name" value="Phosphatidic acid phosphatase type 2/haloperoxidase"/>
    <property type="match status" value="1"/>
</dbReference>
<comment type="subcellular location">
    <subcellularLocation>
        <location evidence="1">Cell membrane</location>
        <topology evidence="1">Multi-pass membrane protein</topology>
    </subcellularLocation>
</comment>
<dbReference type="GO" id="GO:0016787">
    <property type="term" value="F:hydrolase activity"/>
    <property type="evidence" value="ECO:0007669"/>
    <property type="project" value="UniProtKB-KW"/>
</dbReference>
<feature type="domain" description="Phosphatidic acid phosphatase type 2/haloperoxidase" evidence="8">
    <location>
        <begin position="147"/>
        <end position="263"/>
    </location>
</feature>
<dbReference type="PANTHER" id="PTHR14969">
    <property type="entry name" value="SPHINGOSINE-1-PHOSPHATE PHOSPHOHYDROLASE"/>
    <property type="match status" value="1"/>
</dbReference>
<dbReference type="SUPFAM" id="SSF48317">
    <property type="entry name" value="Acid phosphatase/Vanadium-dependent haloperoxidase"/>
    <property type="match status" value="1"/>
</dbReference>
<comment type="caution">
    <text evidence="9">The sequence shown here is derived from an EMBL/GenBank/DDBJ whole genome shotgun (WGS) entry which is preliminary data.</text>
</comment>
<dbReference type="Pfam" id="PF01569">
    <property type="entry name" value="PAP2"/>
    <property type="match status" value="1"/>
</dbReference>
<accession>A0A5M8QME5</accession>
<proteinExistence type="predicted"/>
<evidence type="ECO:0000256" key="6">
    <source>
        <dbReference type="ARBA" id="ARBA00023136"/>
    </source>
</evidence>
<protein>
    <submittedName>
        <fullName evidence="9">Phosphatase PAP2 family protein</fullName>
    </submittedName>
</protein>
<dbReference type="PANTHER" id="PTHR14969:SF62">
    <property type="entry name" value="DECAPRENYLPHOSPHORYL-5-PHOSPHORIBOSE PHOSPHATASE RV3807C-RELATED"/>
    <property type="match status" value="1"/>
</dbReference>
<name>A0A5M8QME5_9BACT</name>
<gene>
    <name evidence="9" type="ORF">FOE74_07540</name>
</gene>
<evidence type="ECO:0000313" key="10">
    <source>
        <dbReference type="Proteomes" id="UP000323866"/>
    </source>
</evidence>
<evidence type="ECO:0000259" key="8">
    <source>
        <dbReference type="SMART" id="SM00014"/>
    </source>
</evidence>